<evidence type="ECO:0000313" key="3">
    <source>
        <dbReference type="Proteomes" id="UP000008281"/>
    </source>
</evidence>
<name>E3MSL5_CAERE</name>
<dbReference type="STRING" id="31234.E3MSL5"/>
<dbReference type="HOGENOM" id="CLU_389453_0_0_1"/>
<reference evidence="2" key="1">
    <citation type="submission" date="2007-07" db="EMBL/GenBank/DDBJ databases">
        <title>PCAP assembly of the Caenorhabditis remanei genome.</title>
        <authorList>
            <consortium name="The Caenorhabditis remanei Sequencing Consortium"/>
            <person name="Wilson R.K."/>
        </authorList>
    </citation>
    <scope>NUCLEOTIDE SEQUENCE [LARGE SCALE GENOMIC DNA]</scope>
    <source>
        <strain evidence="2">PB4641</strain>
    </source>
</reference>
<feature type="compositionally biased region" description="Acidic residues" evidence="1">
    <location>
        <begin position="738"/>
        <end position="749"/>
    </location>
</feature>
<feature type="compositionally biased region" description="Polar residues" evidence="1">
    <location>
        <begin position="26"/>
        <end position="35"/>
    </location>
</feature>
<dbReference type="PANTHER" id="PTHR22084">
    <property type="entry name" value="GEX INTERACTING PROTEIN PROTEIN 4"/>
    <property type="match status" value="1"/>
</dbReference>
<dbReference type="InParanoid" id="E3MSL5"/>
<dbReference type="OMA" id="RTRQANM"/>
<dbReference type="Proteomes" id="UP000008281">
    <property type="component" value="Unassembled WGS sequence"/>
</dbReference>
<protein>
    <submittedName>
        <fullName evidence="2">Uncharacterized protein</fullName>
    </submittedName>
</protein>
<feature type="compositionally biased region" description="Polar residues" evidence="1">
    <location>
        <begin position="540"/>
        <end position="565"/>
    </location>
</feature>
<feature type="compositionally biased region" description="Basic and acidic residues" evidence="1">
    <location>
        <begin position="41"/>
        <end position="54"/>
    </location>
</feature>
<feature type="compositionally biased region" description="Basic and acidic residues" evidence="1">
    <location>
        <begin position="421"/>
        <end position="436"/>
    </location>
</feature>
<evidence type="ECO:0000313" key="2">
    <source>
        <dbReference type="EMBL" id="EFP08388.1"/>
    </source>
</evidence>
<dbReference type="PANTHER" id="PTHR22084:SF1">
    <property type="entry name" value="BZIP DOMAIN-CONTAINING PROTEIN-RELATED"/>
    <property type="match status" value="1"/>
</dbReference>
<dbReference type="AlphaFoldDB" id="E3MSL5"/>
<feature type="region of interest" description="Disordered" evidence="1">
    <location>
        <begin position="1"/>
        <end position="84"/>
    </location>
</feature>
<feature type="compositionally biased region" description="Basic and acidic residues" evidence="1">
    <location>
        <begin position="696"/>
        <end position="713"/>
    </location>
</feature>
<feature type="region of interest" description="Disordered" evidence="1">
    <location>
        <begin position="415"/>
        <end position="448"/>
    </location>
</feature>
<proteinExistence type="predicted"/>
<feature type="compositionally biased region" description="Low complexity" evidence="1">
    <location>
        <begin position="61"/>
        <end position="77"/>
    </location>
</feature>
<keyword evidence="3" id="KW-1185">Reference proteome</keyword>
<accession>E3MSL5</accession>
<dbReference type="EMBL" id="DS268473">
    <property type="protein sequence ID" value="EFP08388.1"/>
    <property type="molecule type" value="Genomic_DNA"/>
</dbReference>
<feature type="compositionally biased region" description="Low complexity" evidence="1">
    <location>
        <begin position="750"/>
        <end position="772"/>
    </location>
</feature>
<sequence>MNHQSEDPYYHESTSSSSTAPGGTYTVYTQKLSSDSNEEDNNPHSIDESDKLDDFMETYFDDSVTSDKSQSSSPNSKKMTRAEQDLEELMKETEGMEEIQEQLQMGRLDLGRALQEERTRQRRAAAARDRYQRMTEAERRLYNQRRRLRSLGVTSETSDDNEVIRNQVKTANAKKAEAARQRYHMMTPEQKKSYNTRRMEAFRKRREEEERIMSMPTGRIEKEDLAKASQIMVRNARKAEAARLRYQQMTLEERRAYNEKRARRPKISRKIPTKSVQTVAVNEMDEYGVALLKSLDGRNDDGEMKQFMEIDGGKYMEVDDEEIDDILHRSTLITGQRANLPLEILEVRANLVSNVQMAEVIDSVAASRRKDEIYVEMEDEVLRQTRKAHAVIMRNLGLTGPLPPNFPQLIQQFHGQPHASSDLRPDSSFSDYHDEPTSSSPIPEDTHNPEYTNHIPISPKHSPIPSIPAPEKEIGEPDVIDMQSVYNMVLNGFDAQGTPVEVRSQSGVLITSMEEFERFAHETIVITHRPEEKCITFDEMQQPTSSSSDMTQDNHVGSTTSTSSHPDMDYSDITVIEDYGEVYSLNFYQIGSSEYGDYDEEDVEVDMVEFEEAPVQKGRRSQAVRARRAERARARYHRMSVEQRREQNARRAHALRVARAREDELLRLGETTPLDHLDEATQQAIFDAQQKRALKAEKARAKYRNMTEEERKRYNSGKEGNRNKRKRREPEFHIEPEPVSEDVSVDVDLESASSPVHDPDDPSSFFFDPNEN</sequence>
<feature type="compositionally biased region" description="Basic and acidic residues" evidence="1">
    <location>
        <begin position="1"/>
        <end position="10"/>
    </location>
</feature>
<feature type="region of interest" description="Disordered" evidence="1">
    <location>
        <begin position="540"/>
        <end position="569"/>
    </location>
</feature>
<feature type="region of interest" description="Disordered" evidence="1">
    <location>
        <begin position="696"/>
        <end position="772"/>
    </location>
</feature>
<evidence type="ECO:0000256" key="1">
    <source>
        <dbReference type="SAM" id="MobiDB-lite"/>
    </source>
</evidence>
<dbReference type="eggNOG" id="ENOG502SKAE">
    <property type="taxonomic scope" value="Eukaryota"/>
</dbReference>
<gene>
    <name evidence="2" type="ORF">CRE_16164</name>
</gene>
<dbReference type="FunCoup" id="E3MSL5">
    <property type="interactions" value="256"/>
</dbReference>
<dbReference type="OrthoDB" id="5874985at2759"/>
<organism evidence="3">
    <name type="scientific">Caenorhabditis remanei</name>
    <name type="common">Caenorhabditis vulgaris</name>
    <dbReference type="NCBI Taxonomy" id="31234"/>
    <lineage>
        <taxon>Eukaryota</taxon>
        <taxon>Metazoa</taxon>
        <taxon>Ecdysozoa</taxon>
        <taxon>Nematoda</taxon>
        <taxon>Chromadorea</taxon>
        <taxon>Rhabditida</taxon>
        <taxon>Rhabditina</taxon>
        <taxon>Rhabditomorpha</taxon>
        <taxon>Rhabditoidea</taxon>
        <taxon>Rhabditidae</taxon>
        <taxon>Peloderinae</taxon>
        <taxon>Caenorhabditis</taxon>
    </lineage>
</organism>